<dbReference type="InterPro" id="IPR000326">
    <property type="entry name" value="PAP2/HPO"/>
</dbReference>
<dbReference type="InterPro" id="IPR036938">
    <property type="entry name" value="PAP2/HPO_sf"/>
</dbReference>
<organism evidence="3 4">
    <name type="scientific">Kaistia hirudinis</name>
    <dbReference type="NCBI Taxonomy" id="1293440"/>
    <lineage>
        <taxon>Bacteria</taxon>
        <taxon>Pseudomonadati</taxon>
        <taxon>Pseudomonadota</taxon>
        <taxon>Alphaproteobacteria</taxon>
        <taxon>Hyphomicrobiales</taxon>
        <taxon>Kaistiaceae</taxon>
        <taxon>Kaistia</taxon>
    </lineage>
</organism>
<evidence type="ECO:0000259" key="2">
    <source>
        <dbReference type="Pfam" id="PF01569"/>
    </source>
</evidence>
<reference evidence="3 4" key="1">
    <citation type="submission" date="2020-08" db="EMBL/GenBank/DDBJ databases">
        <title>Genomic Encyclopedia of Type Strains, Phase IV (KMG-IV): sequencing the most valuable type-strain genomes for metagenomic binning, comparative biology and taxonomic classification.</title>
        <authorList>
            <person name="Goeker M."/>
        </authorList>
    </citation>
    <scope>NUCLEOTIDE SEQUENCE [LARGE SCALE GENOMIC DNA]</scope>
    <source>
        <strain evidence="3 4">DSM 25966</strain>
    </source>
</reference>
<feature type="transmembrane region" description="Helical" evidence="1">
    <location>
        <begin position="123"/>
        <end position="142"/>
    </location>
</feature>
<gene>
    <name evidence="3" type="ORF">GGR25_001209</name>
</gene>
<feature type="domain" description="Phosphatidic acid phosphatase type 2/haloperoxidase" evidence="2">
    <location>
        <begin position="126"/>
        <end position="250"/>
    </location>
</feature>
<evidence type="ECO:0000313" key="3">
    <source>
        <dbReference type="EMBL" id="MBB3930170.1"/>
    </source>
</evidence>
<keyword evidence="1" id="KW-0472">Membrane</keyword>
<feature type="transmembrane region" description="Helical" evidence="1">
    <location>
        <begin position="231"/>
        <end position="249"/>
    </location>
</feature>
<dbReference type="RefSeq" id="WP_183397857.1">
    <property type="nucleotide sequence ID" value="NZ_JACIDS010000002.1"/>
</dbReference>
<sequence>MASRRDPLDNPTTTDRLASLVRDAWNAVTLGRGTLEPRDPIVLVLVYLLAVSLLFVAVPSLDLALSRPFFANGGFRAAHVESLIRLRMLGDQLIILVLVVIIAAVLGKIVWPSRPIGIRPRSGLFMIASLAFGPGLVVNGLFKSFSGRPRPVAVDVFGGPSPFVPAWRFSDYCTSNCSFISGEASSAMWLMGLVFLAPKPLRPILAVPIGALVAALSLNRIAFGGHFASDVLIAFGFTLLVMIVLYRLIVTSPFGARFDAAVEASLARTGRRLRARFR</sequence>
<keyword evidence="4" id="KW-1185">Reference proteome</keyword>
<name>A0A840AJ02_9HYPH</name>
<protein>
    <submittedName>
        <fullName evidence="3">Membrane-associated PAP2 superfamily phosphatase</fullName>
    </submittedName>
</protein>
<feature type="transmembrane region" description="Helical" evidence="1">
    <location>
        <begin position="41"/>
        <end position="61"/>
    </location>
</feature>
<feature type="transmembrane region" description="Helical" evidence="1">
    <location>
        <begin position="179"/>
        <end position="197"/>
    </location>
</feature>
<feature type="transmembrane region" description="Helical" evidence="1">
    <location>
        <begin position="204"/>
        <end position="225"/>
    </location>
</feature>
<keyword evidence="1" id="KW-0812">Transmembrane</keyword>
<dbReference type="EMBL" id="JACIDS010000002">
    <property type="protein sequence ID" value="MBB3930170.1"/>
    <property type="molecule type" value="Genomic_DNA"/>
</dbReference>
<dbReference type="Pfam" id="PF01569">
    <property type="entry name" value="PAP2"/>
    <property type="match status" value="1"/>
</dbReference>
<accession>A0A840AJ02</accession>
<feature type="transmembrane region" description="Helical" evidence="1">
    <location>
        <begin position="93"/>
        <end position="111"/>
    </location>
</feature>
<dbReference type="Proteomes" id="UP000553963">
    <property type="component" value="Unassembled WGS sequence"/>
</dbReference>
<evidence type="ECO:0000313" key="4">
    <source>
        <dbReference type="Proteomes" id="UP000553963"/>
    </source>
</evidence>
<keyword evidence="1" id="KW-1133">Transmembrane helix</keyword>
<comment type="caution">
    <text evidence="3">The sequence shown here is derived from an EMBL/GenBank/DDBJ whole genome shotgun (WGS) entry which is preliminary data.</text>
</comment>
<dbReference type="AlphaFoldDB" id="A0A840AJ02"/>
<dbReference type="CDD" id="cd03396">
    <property type="entry name" value="PAP2_like_6"/>
    <property type="match status" value="1"/>
</dbReference>
<evidence type="ECO:0000256" key="1">
    <source>
        <dbReference type="SAM" id="Phobius"/>
    </source>
</evidence>
<dbReference type="SUPFAM" id="SSF48317">
    <property type="entry name" value="Acid phosphatase/Vanadium-dependent haloperoxidase"/>
    <property type="match status" value="1"/>
</dbReference>
<dbReference type="Gene3D" id="1.20.144.10">
    <property type="entry name" value="Phosphatidic acid phosphatase type 2/haloperoxidase"/>
    <property type="match status" value="1"/>
</dbReference>
<proteinExistence type="predicted"/>